<organism evidence="2 4">
    <name type="scientific">Vanilla planifolia</name>
    <name type="common">Vanilla</name>
    <dbReference type="NCBI Taxonomy" id="51239"/>
    <lineage>
        <taxon>Eukaryota</taxon>
        <taxon>Viridiplantae</taxon>
        <taxon>Streptophyta</taxon>
        <taxon>Embryophyta</taxon>
        <taxon>Tracheophyta</taxon>
        <taxon>Spermatophyta</taxon>
        <taxon>Magnoliopsida</taxon>
        <taxon>Liliopsida</taxon>
        <taxon>Asparagales</taxon>
        <taxon>Orchidaceae</taxon>
        <taxon>Vanilloideae</taxon>
        <taxon>Vanilleae</taxon>
        <taxon>Vanilla</taxon>
    </lineage>
</organism>
<evidence type="ECO:0000313" key="2">
    <source>
        <dbReference type="EMBL" id="KAG0452524.1"/>
    </source>
</evidence>
<name>A0A835PG56_VANPL</name>
<evidence type="ECO:0000313" key="5">
    <source>
        <dbReference type="Proteomes" id="UP000639772"/>
    </source>
</evidence>
<dbReference type="Proteomes" id="UP000639772">
    <property type="component" value="Unassembled WGS sequence"/>
</dbReference>
<keyword evidence="4" id="KW-1185">Reference proteome</keyword>
<evidence type="ECO:0000256" key="1">
    <source>
        <dbReference type="SAM" id="MobiDB-lite"/>
    </source>
</evidence>
<feature type="compositionally biased region" description="Acidic residues" evidence="1">
    <location>
        <begin position="82"/>
        <end position="96"/>
    </location>
</feature>
<feature type="region of interest" description="Disordered" evidence="1">
    <location>
        <begin position="76"/>
        <end position="96"/>
    </location>
</feature>
<dbReference type="PANTHER" id="PTHR33265">
    <property type="entry name" value="AVR9/CF-9 RAPIDLY ELICITED PROTEIN-RELATED"/>
    <property type="match status" value="1"/>
</dbReference>
<dbReference type="AlphaFoldDB" id="A0A835PG56"/>
<dbReference type="Pfam" id="PF05553">
    <property type="entry name" value="DUF761"/>
    <property type="match status" value="1"/>
</dbReference>
<dbReference type="EMBL" id="JADCNM010000014">
    <property type="protein sequence ID" value="KAG0453601.1"/>
    <property type="molecule type" value="Genomic_DNA"/>
</dbReference>
<dbReference type="InterPro" id="IPR008480">
    <property type="entry name" value="DUF761_pln"/>
</dbReference>
<proteinExistence type="predicted"/>
<dbReference type="EMBL" id="JADCNL010000014">
    <property type="protein sequence ID" value="KAG0452524.1"/>
    <property type="molecule type" value="Genomic_DNA"/>
</dbReference>
<evidence type="ECO:0000313" key="3">
    <source>
        <dbReference type="EMBL" id="KAG0453601.1"/>
    </source>
</evidence>
<dbReference type="OrthoDB" id="1929803at2759"/>
<protein>
    <submittedName>
        <fullName evidence="2">Uncharacterized protein</fullName>
    </submittedName>
</protein>
<dbReference type="PANTHER" id="PTHR33265:SF5">
    <property type="entry name" value="COTTON FIBER PROTEIN"/>
    <property type="match status" value="1"/>
</dbReference>
<evidence type="ECO:0000313" key="4">
    <source>
        <dbReference type="Proteomes" id="UP000636800"/>
    </source>
</evidence>
<comment type="caution">
    <text evidence="2">The sequence shown here is derived from an EMBL/GenBank/DDBJ whole genome shotgun (WGS) entry which is preliminary data.</text>
</comment>
<gene>
    <name evidence="3" type="ORF">HPP92_024905</name>
    <name evidence="2" type="ORF">HPP92_025188</name>
</gene>
<sequence>MVQERAAALVGRACRLLRRALPWARKSGAIRRWARDGGGRILRGEREFSIEETPTFRFMRASRGSFRREDTRFRPTAVSDNLEAEEEKEEEEEEGGIDGRAERFIVEFYEQLRLQRQASYNAMLYRSIC</sequence>
<accession>A0A835PG56</accession>
<dbReference type="Proteomes" id="UP000636800">
    <property type="component" value="Unassembled WGS sequence"/>
</dbReference>
<reference evidence="4 5" key="1">
    <citation type="journal article" date="2020" name="Nat. Food">
        <title>A phased Vanilla planifolia genome enables genetic improvement of flavour and production.</title>
        <authorList>
            <person name="Hasing T."/>
            <person name="Tang H."/>
            <person name="Brym M."/>
            <person name="Khazi F."/>
            <person name="Huang T."/>
            <person name="Chambers A.H."/>
        </authorList>
    </citation>
    <scope>NUCLEOTIDE SEQUENCE [LARGE SCALE GENOMIC DNA]</scope>
    <source>
        <tissue evidence="2">Leaf</tissue>
    </source>
</reference>